<comment type="caution">
    <text evidence="1">The sequence shown here is derived from an EMBL/GenBank/DDBJ whole genome shotgun (WGS) entry which is preliminary data.</text>
</comment>
<protein>
    <submittedName>
        <fullName evidence="1">HAMP domain-containing protein</fullName>
    </submittedName>
</protein>
<sequence length="473" mass="50675">MGRLFWKILIALWLTLIGVSIAVGFVIALYNESRAPAPEELASGPRIALMTSAASNALRFGGTPAFEALLADWPRFTRERLFAVDGQGADVLGRTVPAAALARARTLSNEPQQADDSSQDPRRRPTVQIATTPAGQDMLVFIAAPDGVAADRRGPPGRNRPGTIAGVPIPPLLISGVAALVFAALMAWYLSRPIRTLRRAFDRLAQGDLETRVAHEMGKRRDEVADLGRDFDHMAARLSHLVSAQRQLLHDVSHELRSPLARLQVAIGLARQSDMAPDGPTAAAFERIERESNRLDLLVGELLTLSRLEARADAAGDEYFDMLELTEAVLDDARFEAENAGISLRYAQEGCTADSEALVRGRAELLHRALENIVRNALKYSQTGQSVDVMLHCAPQRVCISVSDQGPGVPPGQIDAIFEPFVRLGNAPANGGYGLGLAIAQRAVLAHGGTIVAANRPAGGLMVTITLPLAEGA</sequence>
<evidence type="ECO:0000313" key="1">
    <source>
        <dbReference type="EMBL" id="TMS59441.1"/>
    </source>
</evidence>
<keyword evidence="2" id="KW-1185">Reference proteome</keyword>
<proteinExistence type="predicted"/>
<accession>A0ACD3ST96</accession>
<gene>
    <name evidence="1" type="ORF">MW7_002220</name>
</gene>
<dbReference type="EMBL" id="AKCV02000007">
    <property type="protein sequence ID" value="TMS59441.1"/>
    <property type="molecule type" value="Genomic_DNA"/>
</dbReference>
<evidence type="ECO:0000313" key="2">
    <source>
        <dbReference type="Proteomes" id="UP000004277"/>
    </source>
</evidence>
<reference evidence="1" key="1">
    <citation type="submission" date="2019-05" db="EMBL/GenBank/DDBJ databases">
        <title>Revised genome assembly of Burkholderiaceae (previously Ralstonia) sp. PBA.</title>
        <authorList>
            <person name="Gan H.M."/>
        </authorList>
    </citation>
    <scope>NUCLEOTIDE SEQUENCE</scope>
    <source>
        <strain evidence="1">PBA</strain>
    </source>
</reference>
<organism evidence="1 2">
    <name type="scientific">Imbroritus primus</name>
    <dbReference type="NCBI Taxonomy" id="3058603"/>
    <lineage>
        <taxon>Bacteria</taxon>
        <taxon>Pseudomonadati</taxon>
        <taxon>Pseudomonadota</taxon>
        <taxon>Betaproteobacteria</taxon>
        <taxon>Burkholderiales</taxon>
        <taxon>Burkholderiaceae</taxon>
        <taxon>Imbroritus</taxon>
    </lineage>
</organism>
<name>A0ACD3ST96_9BURK</name>
<dbReference type="Proteomes" id="UP000004277">
    <property type="component" value="Unassembled WGS sequence"/>
</dbReference>